<keyword evidence="1" id="KW-1133">Transmembrane helix</keyword>
<dbReference type="PANTHER" id="PTHR36716">
    <property type="entry name" value="F3H9.20 PROTEIN"/>
    <property type="match status" value="1"/>
</dbReference>
<dbReference type="Proteomes" id="UP001457282">
    <property type="component" value="Unassembled WGS sequence"/>
</dbReference>
<feature type="transmembrane region" description="Helical" evidence="1">
    <location>
        <begin position="78"/>
        <end position="100"/>
    </location>
</feature>
<evidence type="ECO:0000313" key="3">
    <source>
        <dbReference type="Proteomes" id="UP001457282"/>
    </source>
</evidence>
<dbReference type="InterPro" id="IPR019275">
    <property type="entry name" value="DUF2301"/>
</dbReference>
<feature type="transmembrane region" description="Helical" evidence="1">
    <location>
        <begin position="145"/>
        <end position="166"/>
    </location>
</feature>
<name>A0AAW1XDK7_RUBAR</name>
<keyword evidence="1" id="KW-0812">Transmembrane</keyword>
<dbReference type="PANTHER" id="PTHR36716:SF2">
    <property type="entry name" value="F3H9.20 PROTEIN"/>
    <property type="match status" value="1"/>
</dbReference>
<keyword evidence="3" id="KW-1185">Reference proteome</keyword>
<feature type="transmembrane region" description="Helical" evidence="1">
    <location>
        <begin position="116"/>
        <end position="136"/>
    </location>
</feature>
<keyword evidence="1" id="KW-0472">Membrane</keyword>
<organism evidence="2 3">
    <name type="scientific">Rubus argutus</name>
    <name type="common">Southern blackberry</name>
    <dbReference type="NCBI Taxonomy" id="59490"/>
    <lineage>
        <taxon>Eukaryota</taxon>
        <taxon>Viridiplantae</taxon>
        <taxon>Streptophyta</taxon>
        <taxon>Embryophyta</taxon>
        <taxon>Tracheophyta</taxon>
        <taxon>Spermatophyta</taxon>
        <taxon>Magnoliopsida</taxon>
        <taxon>eudicotyledons</taxon>
        <taxon>Gunneridae</taxon>
        <taxon>Pentapetalae</taxon>
        <taxon>rosids</taxon>
        <taxon>fabids</taxon>
        <taxon>Rosales</taxon>
        <taxon>Rosaceae</taxon>
        <taxon>Rosoideae</taxon>
        <taxon>Rosoideae incertae sedis</taxon>
        <taxon>Rubus</taxon>
    </lineage>
</organism>
<gene>
    <name evidence="2" type="ORF">M0R45_021407</name>
</gene>
<evidence type="ECO:0000256" key="1">
    <source>
        <dbReference type="SAM" id="Phobius"/>
    </source>
</evidence>
<evidence type="ECO:0000313" key="2">
    <source>
        <dbReference type="EMBL" id="KAK9934256.1"/>
    </source>
</evidence>
<proteinExistence type="predicted"/>
<protein>
    <recommendedName>
        <fullName evidence="4">Integral membrane protein</fullName>
    </recommendedName>
</protein>
<accession>A0AAW1XDK7</accession>
<sequence>MASQLLSAAIIFTLHPLSNRTNTVINSKLPWSSSPPRLPIRLGSFKCKAQSSSSQSQTVYQGIYGPWSVDSSDVKEVILYRSGLVTAAASFVIAASTAFLPDTFLATEIVKPNLDYFYAIGAGGLGLALILIHIYVTEIKRTLQAFWGLGVVGSLAAYICLAQPAGEGLVQYVVDNPIAVWFVGPLFAALTGLVFKEGLCYGKLEAGILTFIIPTVLLGHLSGLMDDGVKLSLLGSWMALFVLFAGRKFTQPIKDDIGDKSVFIFKSLPEDEKKALVEKLEQQNSS</sequence>
<feature type="transmembrane region" description="Helical" evidence="1">
    <location>
        <begin position="231"/>
        <end position="250"/>
    </location>
</feature>
<dbReference type="AlphaFoldDB" id="A0AAW1XDK7"/>
<dbReference type="GO" id="GO:0009507">
    <property type="term" value="C:chloroplast"/>
    <property type="evidence" value="ECO:0007669"/>
    <property type="project" value="TreeGrafter"/>
</dbReference>
<dbReference type="EMBL" id="JBEDUW010000004">
    <property type="protein sequence ID" value="KAK9934256.1"/>
    <property type="molecule type" value="Genomic_DNA"/>
</dbReference>
<comment type="caution">
    <text evidence="2">The sequence shown here is derived from an EMBL/GenBank/DDBJ whole genome shotgun (WGS) entry which is preliminary data.</text>
</comment>
<evidence type="ECO:0008006" key="4">
    <source>
        <dbReference type="Google" id="ProtNLM"/>
    </source>
</evidence>
<feature type="transmembrane region" description="Helical" evidence="1">
    <location>
        <begin position="207"/>
        <end position="225"/>
    </location>
</feature>
<reference evidence="2 3" key="1">
    <citation type="journal article" date="2023" name="G3 (Bethesda)">
        <title>A chromosome-length genome assembly and annotation of blackberry (Rubus argutus, cv. 'Hillquist').</title>
        <authorList>
            <person name="Bruna T."/>
            <person name="Aryal R."/>
            <person name="Dudchenko O."/>
            <person name="Sargent D.J."/>
            <person name="Mead D."/>
            <person name="Buti M."/>
            <person name="Cavallini A."/>
            <person name="Hytonen T."/>
            <person name="Andres J."/>
            <person name="Pham M."/>
            <person name="Weisz D."/>
            <person name="Mascagni F."/>
            <person name="Usai G."/>
            <person name="Natali L."/>
            <person name="Bassil N."/>
            <person name="Fernandez G.E."/>
            <person name="Lomsadze A."/>
            <person name="Armour M."/>
            <person name="Olukolu B."/>
            <person name="Poorten T."/>
            <person name="Britton C."/>
            <person name="Davik J."/>
            <person name="Ashrafi H."/>
            <person name="Aiden E.L."/>
            <person name="Borodovsky M."/>
            <person name="Worthington M."/>
        </authorList>
    </citation>
    <scope>NUCLEOTIDE SEQUENCE [LARGE SCALE GENOMIC DNA]</scope>
    <source>
        <strain evidence="2">PI 553951</strain>
    </source>
</reference>
<feature type="transmembrane region" description="Helical" evidence="1">
    <location>
        <begin position="178"/>
        <end position="195"/>
    </location>
</feature>
<dbReference type="Pfam" id="PF10063">
    <property type="entry name" value="DUF2301"/>
    <property type="match status" value="1"/>
</dbReference>